<sequence>MRSYRPVDFGIRDTRQVQGGQVTAGSRGAGAPVMAGDAGWRGRFLSQLSDQVGRHVIDTFNTEIERRYLDGQSRALMDESEEEIQGDPLTKDWEVAGFRDAKGKLALADMDVKFREDLPELTKKPAEEVKSYLSSRRAEMTPLLSSMTREAKASIMGQMYLRDRAHIKTWQSAHQAYILEQKRSAIATQNSVSLQGMVAARSAYLNGDLSADAYAATVESTAGSLIGSINMDESLPTNIKNALTEEAIQYSLENDNPALYEFLRDNTVPDSNGTQYNVLAKLPQESQIKLSKAYRGSYDRNKVARNVGYQAEVANLKNQLSLGTYGGTYEELQDFLGRMTINQAVSQGQAVKMLEDYLSMSSNNSQNAAIMEAVTSGDTNRLHMLGVTEDNAWKVQQEAWSKQGVPLQSQVGMSILIGEKSPSGYKQAGILSNSSIDKVRLASEAGGDERGEVNETDREVFRIYNEGVYQAARENQQVKLTAMLAGLSPDNASYMADIAERMNQGESLGRAQFNANKAYNESKAFSPSKRAGLAQSTRKAVRDQVNSDLTPRNWLESAWGELKSVIPGTNAAVDQGLRAESSMDQFWGDSEATQYIQYNINQDVIQAADRILQEKPYLPTDAAINAAKADTLRRTVRGNNMMYVIPADADVQKLYGVGPDARAKIGAAMQEMFSTKSPDNKFYVWHNGPNVMAMEFKPDGTAVGTEFVISPTEVRAGIRRMDERIRKSNDEVYGAGKVFPIKEGGSIRVNGENGVGVSEKTMFRFRKNLIQSEGVRSSSYRDSSKKKIPTNGVGFSVKSKHYKAGTMTPEEIQKGLIAESDEKMKYALPVAQRYNLNEAGLLFVAEVNYQSGPGAWTLEDRAAKHHAVLAAIQSGDSKAAMEALNKLPSYREAGDSRKRHYAALVIEASKR</sequence>
<dbReference type="InterPro" id="IPR023347">
    <property type="entry name" value="Lysozyme_dom_sf"/>
</dbReference>
<name>A0A976MGF2_9CAUD</name>
<keyword evidence="2" id="KW-0081">Bacteriolytic enzyme</keyword>
<dbReference type="EMBL" id="OL634959">
    <property type="protein sequence ID" value="UMO77783.1"/>
    <property type="molecule type" value="Genomic_DNA"/>
</dbReference>
<accession>A0A976MGF2</accession>
<protein>
    <submittedName>
        <fullName evidence="3">Internal virion protein</fullName>
    </submittedName>
</protein>
<dbReference type="InterPro" id="IPR023346">
    <property type="entry name" value="Lysozyme-like_dom_sf"/>
</dbReference>
<evidence type="ECO:0000256" key="2">
    <source>
        <dbReference type="ARBA" id="ARBA00022638"/>
    </source>
</evidence>
<organism evidence="3 4">
    <name type="scientific">Bacteriophage Phi NF-1</name>
    <dbReference type="NCBI Taxonomy" id="2900273"/>
    <lineage>
        <taxon>Viruses</taxon>
        <taxon>Duplodnaviria</taxon>
        <taxon>Heunggongvirae</taxon>
        <taxon>Uroviricota</taxon>
        <taxon>Caudoviricetes</taxon>
        <taxon>Autographivirales</taxon>
        <taxon>Autoscriptoviridae</taxon>
        <taxon>Catalonvirus</taxon>
        <taxon>Catalonvirus NF1</taxon>
    </lineage>
</organism>
<dbReference type="Proteomes" id="UP001061889">
    <property type="component" value="Segment"/>
</dbReference>
<evidence type="ECO:0000256" key="1">
    <source>
        <dbReference type="ARBA" id="ARBA00022529"/>
    </source>
</evidence>
<keyword evidence="4" id="KW-1185">Reference proteome</keyword>
<keyword evidence="1" id="KW-0929">Antimicrobial</keyword>
<evidence type="ECO:0000313" key="3">
    <source>
        <dbReference type="EMBL" id="UMO77783.1"/>
    </source>
</evidence>
<dbReference type="Gene3D" id="1.10.530.40">
    <property type="match status" value="1"/>
</dbReference>
<reference evidence="3" key="1">
    <citation type="submission" date="2021-11" db="EMBL/GenBank/DDBJ databases">
        <title>Phage-based biocontrol of nitrification in agricultural soil.</title>
        <authorList>
            <person name="Muniesa M."/>
            <person name="Quiros P."/>
            <person name="Salaet I."/>
        </authorList>
    </citation>
    <scope>NUCLEOTIDE SEQUENCE</scope>
</reference>
<dbReference type="GO" id="GO:0031640">
    <property type="term" value="P:killing of cells of another organism"/>
    <property type="evidence" value="ECO:0007669"/>
    <property type="project" value="UniProtKB-KW"/>
</dbReference>
<dbReference type="SUPFAM" id="SSF53955">
    <property type="entry name" value="Lysozyme-like"/>
    <property type="match status" value="1"/>
</dbReference>
<dbReference type="GO" id="GO:0042742">
    <property type="term" value="P:defense response to bacterium"/>
    <property type="evidence" value="ECO:0007669"/>
    <property type="project" value="UniProtKB-KW"/>
</dbReference>
<evidence type="ECO:0000313" key="4">
    <source>
        <dbReference type="Proteomes" id="UP001061889"/>
    </source>
</evidence>
<dbReference type="GO" id="GO:0003796">
    <property type="term" value="F:lysozyme activity"/>
    <property type="evidence" value="ECO:0007669"/>
    <property type="project" value="InterPro"/>
</dbReference>
<proteinExistence type="predicted"/>